<evidence type="ECO:0000313" key="2">
    <source>
        <dbReference type="Proteomes" id="UP000228987"/>
    </source>
</evidence>
<proteinExistence type="predicted"/>
<accession>A0A2A5C7R4</accession>
<name>A0A2A5C7R4_9GAMM</name>
<organism evidence="1 2">
    <name type="scientific">SAR86 cluster bacterium</name>
    <dbReference type="NCBI Taxonomy" id="2030880"/>
    <lineage>
        <taxon>Bacteria</taxon>
        <taxon>Pseudomonadati</taxon>
        <taxon>Pseudomonadota</taxon>
        <taxon>Gammaproteobacteria</taxon>
        <taxon>SAR86 cluster</taxon>
    </lineage>
</organism>
<dbReference type="AlphaFoldDB" id="A0A2A5C7R4"/>
<dbReference type="EMBL" id="NVWI01000014">
    <property type="protein sequence ID" value="PCJ39521.1"/>
    <property type="molecule type" value="Genomic_DNA"/>
</dbReference>
<gene>
    <name evidence="1" type="ORF">COA71_13775</name>
</gene>
<dbReference type="Pfam" id="PF09611">
    <property type="entry name" value="Cas_Csy1"/>
    <property type="match status" value="1"/>
</dbReference>
<sequence length="508" mass="58766">MIDDLKKYIDALVKKKLKESGGSHEKAGLPFTIIDGKEGLEYSAWLINLVSTDVDGYLPVHTKQVELLGFLCFELLYKQSIKSLVDSEHYIINEALMKLSLVDKDIRLVISRVAKFNADKLDYFELFKEEIESDENTLKAIHEKIDAISEDSCQGTIISHSAKMTNPVCKYPKLCVSASSGNDGYIRTGNNDVEFDLHINATKLKVFKFLSLKIEGKSILELVRCDDVASIAATFSVPEDQVLVWISNFNSCVSEQDVRTHLAIKQIYFPVDNEYHQLSVLQPSGLVFLLKQRVDFINDRSANAYYGKKARKENKYFESGYASVPSLTVTRHGGDHPKNISGLNNKYQSYYLLSSEPPKLTKRDIHFPTIDFFSQSLNYYQCRSLFYALHELFLDYKNNWYIRLERDDFYQTIIDRIIERMWSVRSVSETQYNEETSQLNKTQKNWLCNEHEGKREGENDWLDELCKDITSFIFNGYEKVLGKKAFMFSDDEYKHIHKQVVKNKEALR</sequence>
<reference evidence="2" key="1">
    <citation type="submission" date="2017-08" db="EMBL/GenBank/DDBJ databases">
        <title>A dynamic microbial community with high functional redundancy inhabits the cold, oxic subseafloor aquifer.</title>
        <authorList>
            <person name="Tully B.J."/>
            <person name="Wheat C.G."/>
            <person name="Glazer B.T."/>
            <person name="Huber J.A."/>
        </authorList>
    </citation>
    <scope>NUCLEOTIDE SEQUENCE [LARGE SCALE GENOMIC DNA]</scope>
</reference>
<evidence type="ECO:0000313" key="1">
    <source>
        <dbReference type="EMBL" id="PCJ39521.1"/>
    </source>
</evidence>
<dbReference type="InterPro" id="IPR013397">
    <property type="entry name" value="CRISPR-assoc_prot_Csy1"/>
</dbReference>
<dbReference type="Proteomes" id="UP000228987">
    <property type="component" value="Unassembled WGS sequence"/>
</dbReference>
<protein>
    <submittedName>
        <fullName evidence="1">Type I-F CRISPR-associated protein Csy1</fullName>
    </submittedName>
</protein>
<comment type="caution">
    <text evidence="1">The sequence shown here is derived from an EMBL/GenBank/DDBJ whole genome shotgun (WGS) entry which is preliminary data.</text>
</comment>